<comment type="caution">
    <text evidence="3">The sequence shown here is derived from an EMBL/GenBank/DDBJ whole genome shotgun (WGS) entry which is preliminary data.</text>
</comment>
<dbReference type="Pfam" id="PF00578">
    <property type="entry name" value="AhpC-TSA"/>
    <property type="match status" value="1"/>
</dbReference>
<keyword evidence="3" id="KW-0413">Isomerase</keyword>
<protein>
    <submittedName>
        <fullName evidence="3">Thiol-disulfide isomerase/thioredoxin</fullName>
    </submittedName>
</protein>
<proteinExistence type="predicted"/>
<dbReference type="PROSITE" id="PS51352">
    <property type="entry name" value="THIOREDOXIN_2"/>
    <property type="match status" value="1"/>
</dbReference>
<feature type="signal peptide" evidence="1">
    <location>
        <begin position="1"/>
        <end position="32"/>
    </location>
</feature>
<evidence type="ECO:0000313" key="3">
    <source>
        <dbReference type="EMBL" id="MBP2356002.1"/>
    </source>
</evidence>
<dbReference type="InterPro" id="IPR036249">
    <property type="entry name" value="Thioredoxin-like_sf"/>
</dbReference>
<organism evidence="3 4">
    <name type="scientific">Kribbella aluminosa</name>
    <dbReference type="NCBI Taxonomy" id="416017"/>
    <lineage>
        <taxon>Bacteria</taxon>
        <taxon>Bacillati</taxon>
        <taxon>Actinomycetota</taxon>
        <taxon>Actinomycetes</taxon>
        <taxon>Propionibacteriales</taxon>
        <taxon>Kribbellaceae</taxon>
        <taxon>Kribbella</taxon>
    </lineage>
</organism>
<gene>
    <name evidence="3" type="ORF">JOF29_007112</name>
</gene>
<dbReference type="Proteomes" id="UP000755585">
    <property type="component" value="Unassembled WGS sequence"/>
</dbReference>
<feature type="domain" description="Thioredoxin" evidence="2">
    <location>
        <begin position="47"/>
        <end position="184"/>
    </location>
</feature>
<dbReference type="RefSeq" id="WP_209698590.1">
    <property type="nucleotide sequence ID" value="NZ_BAAAVU010000005.1"/>
</dbReference>
<dbReference type="InterPro" id="IPR000866">
    <property type="entry name" value="AhpC/TSA"/>
</dbReference>
<dbReference type="InterPro" id="IPR013766">
    <property type="entry name" value="Thioredoxin_domain"/>
</dbReference>
<dbReference type="GO" id="GO:0016853">
    <property type="term" value="F:isomerase activity"/>
    <property type="evidence" value="ECO:0007669"/>
    <property type="project" value="UniProtKB-KW"/>
</dbReference>
<dbReference type="PROSITE" id="PS51318">
    <property type="entry name" value="TAT"/>
    <property type="match status" value="1"/>
</dbReference>
<evidence type="ECO:0000313" key="4">
    <source>
        <dbReference type="Proteomes" id="UP000755585"/>
    </source>
</evidence>
<evidence type="ECO:0000256" key="1">
    <source>
        <dbReference type="SAM" id="SignalP"/>
    </source>
</evidence>
<name>A0ABS4UWI5_9ACTN</name>
<dbReference type="PROSITE" id="PS51257">
    <property type="entry name" value="PROKAR_LIPOPROTEIN"/>
    <property type="match status" value="1"/>
</dbReference>
<dbReference type="SUPFAM" id="SSF52833">
    <property type="entry name" value="Thioredoxin-like"/>
    <property type="match status" value="1"/>
</dbReference>
<feature type="chain" id="PRO_5046858302" evidence="1">
    <location>
        <begin position="33"/>
        <end position="185"/>
    </location>
</feature>
<dbReference type="EMBL" id="JAGINT010000002">
    <property type="protein sequence ID" value="MBP2356002.1"/>
    <property type="molecule type" value="Genomic_DNA"/>
</dbReference>
<sequence length="185" mass="18118">MPLRLPRRRSRRAALTVAATVLIAAGAAACGAQDPGAASGTGTGSTATSPGAAAATEMTTIGGAKLKLPGDKPAALFFFSVGCGECVNGASSLAQAGQALGGKASVVAVDMDPSESPKTIGEFLGSIDGPNLPVVIDKGAALSQKYTVAAPSTLIVVDPAGQVTFRATDPGPDKIQAALETAGAR</sequence>
<evidence type="ECO:0000259" key="2">
    <source>
        <dbReference type="PROSITE" id="PS51352"/>
    </source>
</evidence>
<keyword evidence="1" id="KW-0732">Signal</keyword>
<dbReference type="Gene3D" id="3.40.30.10">
    <property type="entry name" value="Glutaredoxin"/>
    <property type="match status" value="1"/>
</dbReference>
<dbReference type="InterPro" id="IPR006311">
    <property type="entry name" value="TAT_signal"/>
</dbReference>
<accession>A0ABS4UWI5</accession>
<reference evidence="3 4" key="1">
    <citation type="submission" date="2021-03" db="EMBL/GenBank/DDBJ databases">
        <title>Sequencing the genomes of 1000 actinobacteria strains.</title>
        <authorList>
            <person name="Klenk H.-P."/>
        </authorList>
    </citation>
    <scope>NUCLEOTIDE SEQUENCE [LARGE SCALE GENOMIC DNA]</scope>
    <source>
        <strain evidence="3 4">DSM 18824</strain>
    </source>
</reference>
<keyword evidence="4" id="KW-1185">Reference proteome</keyword>